<sequence>MMLVEDMLVAAADGQRGAGVSSADLFFLSSSASFDAMQAGMGTVAGQDNDKDSDDGDDGGGGGVEEEVANTYGCAYGQGGTVSWSACEDRVGLHHITTNTTATPQGSGPAATIDGGCSRTARLTSRPFFADDGDAPQQSQPQQQSFVMDGGAWDSWIASLSTTQNEALFALQATTVEDGFSLPTNQQTPASASASSASTLASFSWRLDDSPTSTAASMEPSTPTTPSWARATVGEVVQQQQQQQQHEAAPPTKKGDWPWQSMLDATAALSTANKDERCFECGWTLASALSVAEGSSHNDEGKLRILSRHPALQANDAGRAYLCSRCARSDKYELLSTKEAQRRFRLKRKGASELLRQVPHVRVGSSKKYWVHHLQWVADCSQALAGPDDDVVVDGAEDVAKAAPQPATKQRQQQHQNDDSTKRKKRARTASAQHHGAAASPWEMALAMSGVIMPVTLTMSGSCSQAPVSHQDTLPREPQQQQQQDNDDEAARAEAFLAQFRYTDLFGHLEAASWAAPSFDWPSTGESDCLGLVAESMSLCAPPPRSLTDAVGEPLEECEASCTSTPFYTDDNGPGDEEDSDSEDSEDVLSAQEVKQRAAQRKVELDQIRRDVRLEHLFSAMKRLDRGPCHADADADADVKCNDDDEDSGSNGNDRSTTHEEMFDWISTRAGAQHQEALHAFVAGRWKELDERCGGMGPCEVERMAAYLSHNPPQPQQKGPAAEAPAETPAEVAAVAPTEEDGPPPRPPHSNGYPFETLVSLH</sequence>
<proteinExistence type="predicted"/>
<dbReference type="InParanoid" id="A0A316YF08"/>
<accession>A0A316YF08</accession>
<feature type="compositionally biased region" description="Acidic residues" evidence="1">
    <location>
        <begin position="51"/>
        <end position="66"/>
    </location>
</feature>
<reference evidence="2 3" key="1">
    <citation type="journal article" date="2018" name="Mol. Biol. Evol.">
        <title>Broad Genomic Sampling Reveals a Smut Pathogenic Ancestry of the Fungal Clade Ustilaginomycotina.</title>
        <authorList>
            <person name="Kijpornyongpan T."/>
            <person name="Mondo S.J."/>
            <person name="Barry K."/>
            <person name="Sandor L."/>
            <person name="Lee J."/>
            <person name="Lipzen A."/>
            <person name="Pangilinan J."/>
            <person name="LaButti K."/>
            <person name="Hainaut M."/>
            <person name="Henrissat B."/>
            <person name="Grigoriev I.V."/>
            <person name="Spatafora J.W."/>
            <person name="Aime M.C."/>
        </authorList>
    </citation>
    <scope>NUCLEOTIDE SEQUENCE [LARGE SCALE GENOMIC DNA]</scope>
    <source>
        <strain evidence="2 3">MCA 4198</strain>
    </source>
</reference>
<feature type="region of interest" description="Disordered" evidence="1">
    <location>
        <begin position="400"/>
        <end position="439"/>
    </location>
</feature>
<evidence type="ECO:0000313" key="2">
    <source>
        <dbReference type="EMBL" id="PWN87666.1"/>
    </source>
</evidence>
<feature type="region of interest" description="Disordered" evidence="1">
    <location>
        <begin position="462"/>
        <end position="489"/>
    </location>
</feature>
<feature type="compositionally biased region" description="Low complexity" evidence="1">
    <location>
        <begin position="720"/>
        <end position="737"/>
    </location>
</feature>
<feature type="compositionally biased region" description="Basic and acidic residues" evidence="1">
    <location>
        <begin position="627"/>
        <end position="642"/>
    </location>
</feature>
<organism evidence="2 3">
    <name type="scientific">Acaromyces ingoldii</name>
    <dbReference type="NCBI Taxonomy" id="215250"/>
    <lineage>
        <taxon>Eukaryota</taxon>
        <taxon>Fungi</taxon>
        <taxon>Dikarya</taxon>
        <taxon>Basidiomycota</taxon>
        <taxon>Ustilaginomycotina</taxon>
        <taxon>Exobasidiomycetes</taxon>
        <taxon>Exobasidiales</taxon>
        <taxon>Cryptobasidiaceae</taxon>
        <taxon>Acaromyces</taxon>
    </lineage>
</organism>
<dbReference type="RefSeq" id="XP_025374864.1">
    <property type="nucleotide sequence ID" value="XM_025518249.1"/>
</dbReference>
<dbReference type="Proteomes" id="UP000245768">
    <property type="component" value="Unassembled WGS sequence"/>
</dbReference>
<feature type="region of interest" description="Disordered" evidence="1">
    <location>
        <begin position="627"/>
        <end position="657"/>
    </location>
</feature>
<feature type="region of interest" description="Disordered" evidence="1">
    <location>
        <begin position="235"/>
        <end position="258"/>
    </location>
</feature>
<dbReference type="EMBL" id="KZ819639">
    <property type="protein sequence ID" value="PWN87666.1"/>
    <property type="molecule type" value="Genomic_DNA"/>
</dbReference>
<keyword evidence="3" id="KW-1185">Reference proteome</keyword>
<evidence type="ECO:0000313" key="3">
    <source>
        <dbReference type="Proteomes" id="UP000245768"/>
    </source>
</evidence>
<feature type="region of interest" description="Disordered" evidence="1">
    <location>
        <begin position="42"/>
        <end position="66"/>
    </location>
</feature>
<gene>
    <name evidence="2" type="ORF">FA10DRAFT_174240</name>
</gene>
<dbReference type="GeneID" id="37040165"/>
<feature type="compositionally biased region" description="Polar residues" evidence="1">
    <location>
        <begin position="462"/>
        <end position="472"/>
    </location>
</feature>
<name>A0A316YF08_9BASI</name>
<dbReference type="AlphaFoldDB" id="A0A316YF08"/>
<evidence type="ECO:0000256" key="1">
    <source>
        <dbReference type="SAM" id="MobiDB-lite"/>
    </source>
</evidence>
<protein>
    <submittedName>
        <fullName evidence="2">Uncharacterized protein</fullName>
    </submittedName>
</protein>
<feature type="compositionally biased region" description="Acidic residues" evidence="1">
    <location>
        <begin position="573"/>
        <end position="587"/>
    </location>
</feature>
<feature type="region of interest" description="Disordered" evidence="1">
    <location>
        <begin position="563"/>
        <end position="591"/>
    </location>
</feature>
<feature type="region of interest" description="Disordered" evidence="1">
    <location>
        <begin position="710"/>
        <end position="762"/>
    </location>
</feature>